<dbReference type="EMBL" id="CP015506">
    <property type="protein sequence ID" value="AND40293.1"/>
    <property type="molecule type" value="Genomic_DNA"/>
</dbReference>
<dbReference type="AlphaFoldDB" id="A0A160MCF0"/>
<evidence type="ECO:0000256" key="1">
    <source>
        <dbReference type="SAM" id="MobiDB-lite"/>
    </source>
</evidence>
<gene>
    <name evidence="2" type="ORF">A361_14415</name>
</gene>
<reference evidence="2 3" key="1">
    <citation type="submission" date="2016-04" db="EMBL/GenBank/DDBJ databases">
        <title>Complete genome sequence of Bacillus oceanisediminis strain 2691.</title>
        <authorList>
            <person name="Jeong H."/>
            <person name="Kim H.J."/>
            <person name="Lee D.-W."/>
        </authorList>
    </citation>
    <scope>NUCLEOTIDE SEQUENCE [LARGE SCALE GENOMIC DNA]</scope>
    <source>
        <strain evidence="2 3">2691</strain>
    </source>
</reference>
<dbReference type="STRING" id="1196031.A361_14415"/>
<dbReference type="Proteomes" id="UP000077856">
    <property type="component" value="Chromosome"/>
</dbReference>
<proteinExistence type="predicted"/>
<name>A0A160MCF0_9BACI</name>
<feature type="region of interest" description="Disordered" evidence="1">
    <location>
        <begin position="1"/>
        <end position="82"/>
    </location>
</feature>
<feature type="compositionally biased region" description="Basic residues" evidence="1">
    <location>
        <begin position="41"/>
        <end position="54"/>
    </location>
</feature>
<accession>A0A160MCF0</accession>
<feature type="compositionally biased region" description="Basic and acidic residues" evidence="1">
    <location>
        <begin position="55"/>
        <end position="82"/>
    </location>
</feature>
<evidence type="ECO:0000313" key="2">
    <source>
        <dbReference type="EMBL" id="AND40293.1"/>
    </source>
</evidence>
<dbReference type="KEGG" id="bon:A361_14415"/>
<evidence type="ECO:0000313" key="3">
    <source>
        <dbReference type="Proteomes" id="UP000077856"/>
    </source>
</evidence>
<protein>
    <submittedName>
        <fullName evidence="2">Uncharacterized protein</fullName>
    </submittedName>
</protein>
<feature type="compositionally biased region" description="Basic and acidic residues" evidence="1">
    <location>
        <begin position="1"/>
        <end position="32"/>
    </location>
</feature>
<sequence>MRHRTEEAKKGEKESEVGASSDRKSEKGREGVRSWCDFGQKKRKRERKSPKLVRVRTEEAKKGEKESEVGASSDRRSEKGRERVRSWCVFGQKKRKRERKSLKLVRLRTEEAGEKECEVNAPSCRKYRNPANKSNQFAGLLL</sequence>
<organism evidence="2 3">
    <name type="scientific">Cytobacillus oceanisediminis 2691</name>
    <dbReference type="NCBI Taxonomy" id="1196031"/>
    <lineage>
        <taxon>Bacteria</taxon>
        <taxon>Bacillati</taxon>
        <taxon>Bacillota</taxon>
        <taxon>Bacilli</taxon>
        <taxon>Bacillales</taxon>
        <taxon>Bacillaceae</taxon>
        <taxon>Cytobacillus</taxon>
    </lineage>
</organism>